<evidence type="ECO:0000256" key="4">
    <source>
        <dbReference type="RuleBase" id="RU000628"/>
    </source>
</evidence>
<dbReference type="GO" id="GO:0006869">
    <property type="term" value="P:lipid transport"/>
    <property type="evidence" value="ECO:0007669"/>
    <property type="project" value="InterPro"/>
</dbReference>
<feature type="domain" description="Bifunctional inhibitor/plant lipid transfer protein/seed storage helical" evidence="5">
    <location>
        <begin position="148"/>
        <end position="232"/>
    </location>
</feature>
<keyword evidence="3 4" id="KW-0446">Lipid-binding</keyword>
<dbReference type="PRINTS" id="PR00382">
    <property type="entry name" value="LIPIDTRNSFER"/>
</dbReference>
<reference evidence="6" key="1">
    <citation type="journal article" date="2019" name="Sci. Rep.">
        <title>Draft genome of Tanacetum cinerariifolium, the natural source of mosquito coil.</title>
        <authorList>
            <person name="Yamashiro T."/>
            <person name="Shiraishi A."/>
            <person name="Satake H."/>
            <person name="Nakayama K."/>
        </authorList>
    </citation>
    <scope>NUCLEOTIDE SEQUENCE</scope>
</reference>
<name>A0A699H567_TANCI</name>
<accession>A0A699H567</accession>
<sequence length="236" mass="25648">MASSSNRRGQANTTRPWTTTEEITLCTAWCNAMETYGLRDITKKGFWEDVFDNFEKDMRGTIREYDAIVSKWKNSIRPKVVAFSVVYDGVQRMDENGSSDLVLFQNALAEFQTVYGHPFTIVAMMMKVLCVMVACMVLSAPYTEAITCGQVIGSLSPCLGYLRSGGAVSGECCNRVRGLNAAAKSTPDRKAACGCLKQAYSANRGLNAANAAGLPGKCGVSIPYKISPNTDCNKVQ</sequence>
<dbReference type="SUPFAM" id="SSF47699">
    <property type="entry name" value="Bifunctional inhibitor/lipid-transfer protein/seed storage 2S albumin"/>
    <property type="match status" value="1"/>
</dbReference>
<dbReference type="Pfam" id="PF00234">
    <property type="entry name" value="Tryp_alpha_amyl"/>
    <property type="match status" value="1"/>
</dbReference>
<comment type="caution">
    <text evidence="6">The sequence shown here is derived from an EMBL/GenBank/DDBJ whole genome shotgun (WGS) entry which is preliminary data.</text>
</comment>
<gene>
    <name evidence="6" type="ORF">Tci_314793</name>
</gene>
<dbReference type="SMART" id="SM00499">
    <property type="entry name" value="AAI"/>
    <property type="match status" value="1"/>
</dbReference>
<dbReference type="EMBL" id="BKCJ010107727">
    <property type="protein sequence ID" value="GEX42818.1"/>
    <property type="molecule type" value="Genomic_DNA"/>
</dbReference>
<dbReference type="InterPro" id="IPR016140">
    <property type="entry name" value="Bifunc_inhib/LTP/seed_store"/>
</dbReference>
<protein>
    <recommendedName>
        <fullName evidence="4">Non-specific lipid-transfer protein</fullName>
    </recommendedName>
</protein>
<dbReference type="PANTHER" id="PTHR33076">
    <property type="entry name" value="NON-SPECIFIC LIPID-TRANSFER PROTEIN 2-RELATED"/>
    <property type="match status" value="1"/>
</dbReference>
<dbReference type="InterPro" id="IPR000528">
    <property type="entry name" value="Plant_nsLTP"/>
</dbReference>
<keyword evidence="2 4" id="KW-0813">Transport</keyword>
<evidence type="ECO:0000256" key="1">
    <source>
        <dbReference type="ARBA" id="ARBA00009748"/>
    </source>
</evidence>
<dbReference type="InterPro" id="IPR036312">
    <property type="entry name" value="Bifun_inhib/LTP/seed_sf"/>
</dbReference>
<proteinExistence type="inferred from homology"/>
<evidence type="ECO:0000256" key="3">
    <source>
        <dbReference type="ARBA" id="ARBA00023121"/>
    </source>
</evidence>
<evidence type="ECO:0000259" key="5">
    <source>
        <dbReference type="SMART" id="SM00499"/>
    </source>
</evidence>
<dbReference type="CDD" id="cd01960">
    <property type="entry name" value="nsLTP1"/>
    <property type="match status" value="1"/>
</dbReference>
<comment type="similarity">
    <text evidence="1 4">Belongs to the plant LTP family.</text>
</comment>
<dbReference type="AlphaFoldDB" id="A0A699H567"/>
<evidence type="ECO:0000313" key="6">
    <source>
        <dbReference type="EMBL" id="GEX42818.1"/>
    </source>
</evidence>
<organism evidence="6">
    <name type="scientific">Tanacetum cinerariifolium</name>
    <name type="common">Dalmatian daisy</name>
    <name type="synonym">Chrysanthemum cinerariifolium</name>
    <dbReference type="NCBI Taxonomy" id="118510"/>
    <lineage>
        <taxon>Eukaryota</taxon>
        <taxon>Viridiplantae</taxon>
        <taxon>Streptophyta</taxon>
        <taxon>Embryophyta</taxon>
        <taxon>Tracheophyta</taxon>
        <taxon>Spermatophyta</taxon>
        <taxon>Magnoliopsida</taxon>
        <taxon>eudicotyledons</taxon>
        <taxon>Gunneridae</taxon>
        <taxon>Pentapetalae</taxon>
        <taxon>asterids</taxon>
        <taxon>campanulids</taxon>
        <taxon>Asterales</taxon>
        <taxon>Asteraceae</taxon>
        <taxon>Asteroideae</taxon>
        <taxon>Anthemideae</taxon>
        <taxon>Anthemidinae</taxon>
        <taxon>Tanacetum</taxon>
    </lineage>
</organism>
<comment type="function">
    <text evidence="4">Plant non-specific lipid-transfer proteins transfer phospholipids as well as galactolipids across membranes. May play a role in wax or cutin deposition in the cell walls of expanding epidermal cells and certain secretory tissues.</text>
</comment>
<evidence type="ECO:0000256" key="2">
    <source>
        <dbReference type="ARBA" id="ARBA00022448"/>
    </source>
</evidence>
<dbReference type="PROSITE" id="PS00597">
    <property type="entry name" value="PLANT_LTP"/>
    <property type="match status" value="1"/>
</dbReference>
<dbReference type="GO" id="GO:0008289">
    <property type="term" value="F:lipid binding"/>
    <property type="evidence" value="ECO:0007669"/>
    <property type="project" value="UniProtKB-KW"/>
</dbReference>
<dbReference type="Gene3D" id="1.10.110.10">
    <property type="entry name" value="Plant lipid-transfer and hydrophobic proteins"/>
    <property type="match status" value="1"/>
</dbReference>